<evidence type="ECO:0000256" key="1">
    <source>
        <dbReference type="SAM" id="Phobius"/>
    </source>
</evidence>
<accession>A0A9D1Q5Y6</accession>
<organism evidence="2 3">
    <name type="scientific">Candidatus Ignatzschineria merdigallinarum</name>
    <dbReference type="NCBI Taxonomy" id="2838621"/>
    <lineage>
        <taxon>Bacteria</taxon>
        <taxon>Pseudomonadati</taxon>
        <taxon>Pseudomonadota</taxon>
        <taxon>Gammaproteobacteria</taxon>
        <taxon>Cardiobacteriales</taxon>
        <taxon>Ignatzschineriaceae</taxon>
        <taxon>Ignatzschineria</taxon>
    </lineage>
</organism>
<proteinExistence type="predicted"/>
<sequence length="142" mass="15447">MIVISIIGVLAALLVLYLAITFFNEHCDEKFGHRFFTMPTLIALGIAGALFLWGMSWYQSAAADPAGDTLNGIALMVVSICIYLGIAIYNFMNTNIVYGIFGTAIQFSLLSIFAYFGVIILVVYFVGSILLSMGAERVVVVN</sequence>
<dbReference type="AlphaFoldDB" id="A0A9D1Q5Y6"/>
<feature type="transmembrane region" description="Helical" evidence="1">
    <location>
        <begin position="73"/>
        <end position="92"/>
    </location>
</feature>
<name>A0A9D1Q5Y6_9GAMM</name>
<keyword evidence="1" id="KW-1133">Transmembrane helix</keyword>
<feature type="transmembrane region" description="Helical" evidence="1">
    <location>
        <begin position="104"/>
        <end position="126"/>
    </location>
</feature>
<reference evidence="2" key="1">
    <citation type="journal article" date="2021" name="PeerJ">
        <title>Extensive microbial diversity within the chicken gut microbiome revealed by metagenomics and culture.</title>
        <authorList>
            <person name="Gilroy R."/>
            <person name="Ravi A."/>
            <person name="Getino M."/>
            <person name="Pursley I."/>
            <person name="Horton D.L."/>
            <person name="Alikhan N.F."/>
            <person name="Baker D."/>
            <person name="Gharbi K."/>
            <person name="Hall N."/>
            <person name="Watson M."/>
            <person name="Adriaenssens E.M."/>
            <person name="Foster-Nyarko E."/>
            <person name="Jarju S."/>
            <person name="Secka A."/>
            <person name="Antonio M."/>
            <person name="Oren A."/>
            <person name="Chaudhuri R.R."/>
            <person name="La Ragione R."/>
            <person name="Hildebrand F."/>
            <person name="Pallen M.J."/>
        </authorList>
    </citation>
    <scope>NUCLEOTIDE SEQUENCE</scope>
    <source>
        <strain evidence="2">CHK160-9182</strain>
    </source>
</reference>
<feature type="transmembrane region" description="Helical" evidence="1">
    <location>
        <begin position="35"/>
        <end position="53"/>
    </location>
</feature>
<dbReference type="Proteomes" id="UP000823934">
    <property type="component" value="Unassembled WGS sequence"/>
</dbReference>
<dbReference type="EMBL" id="DXHP01000062">
    <property type="protein sequence ID" value="HIW06222.1"/>
    <property type="molecule type" value="Genomic_DNA"/>
</dbReference>
<protein>
    <submittedName>
        <fullName evidence="2">Uncharacterized protein</fullName>
    </submittedName>
</protein>
<keyword evidence="1" id="KW-0812">Transmembrane</keyword>
<gene>
    <name evidence="2" type="ORF">H9889_02715</name>
</gene>
<keyword evidence="1" id="KW-0472">Membrane</keyword>
<comment type="caution">
    <text evidence="2">The sequence shown here is derived from an EMBL/GenBank/DDBJ whole genome shotgun (WGS) entry which is preliminary data.</text>
</comment>
<evidence type="ECO:0000313" key="3">
    <source>
        <dbReference type="Proteomes" id="UP000823934"/>
    </source>
</evidence>
<feature type="transmembrane region" description="Helical" evidence="1">
    <location>
        <begin position="6"/>
        <end position="23"/>
    </location>
</feature>
<evidence type="ECO:0000313" key="2">
    <source>
        <dbReference type="EMBL" id="HIW06222.1"/>
    </source>
</evidence>
<reference evidence="2" key="2">
    <citation type="submission" date="2021-04" db="EMBL/GenBank/DDBJ databases">
        <authorList>
            <person name="Gilroy R."/>
        </authorList>
    </citation>
    <scope>NUCLEOTIDE SEQUENCE</scope>
    <source>
        <strain evidence="2">CHK160-9182</strain>
    </source>
</reference>